<evidence type="ECO:0000259" key="1">
    <source>
        <dbReference type="Pfam" id="PF04149"/>
    </source>
</evidence>
<dbReference type="InterPro" id="IPR007278">
    <property type="entry name" value="DUF397"/>
</dbReference>
<organism evidence="2 3">
    <name type="scientific">Pseudonocardia humida</name>
    <dbReference type="NCBI Taxonomy" id="2800819"/>
    <lineage>
        <taxon>Bacteria</taxon>
        <taxon>Bacillati</taxon>
        <taxon>Actinomycetota</taxon>
        <taxon>Actinomycetes</taxon>
        <taxon>Pseudonocardiales</taxon>
        <taxon>Pseudonocardiaceae</taxon>
        <taxon>Pseudonocardia</taxon>
    </lineage>
</organism>
<evidence type="ECO:0000313" key="2">
    <source>
        <dbReference type="EMBL" id="MCO1657877.1"/>
    </source>
</evidence>
<sequence>MEWRKSRFSQEGDCVEWRFPPNVVELRNSRDPEGSKLIFTHSEWRAFLAGVNAGDAMLPEE</sequence>
<protein>
    <submittedName>
        <fullName evidence="2">DUF397 domain-containing protein</fullName>
    </submittedName>
</protein>
<name>A0ABT1A4E7_9PSEU</name>
<gene>
    <name evidence="2" type="ORF">KDL28_22705</name>
</gene>
<keyword evidence="3" id="KW-1185">Reference proteome</keyword>
<proteinExistence type="predicted"/>
<evidence type="ECO:0000313" key="3">
    <source>
        <dbReference type="Proteomes" id="UP001165283"/>
    </source>
</evidence>
<dbReference type="Proteomes" id="UP001165283">
    <property type="component" value="Unassembled WGS sequence"/>
</dbReference>
<dbReference type="EMBL" id="JAGSOV010000047">
    <property type="protein sequence ID" value="MCO1657877.1"/>
    <property type="molecule type" value="Genomic_DNA"/>
</dbReference>
<feature type="domain" description="DUF397" evidence="1">
    <location>
        <begin position="2"/>
        <end position="51"/>
    </location>
</feature>
<accession>A0ABT1A4E7</accession>
<reference evidence="2" key="1">
    <citation type="submission" date="2021-04" db="EMBL/GenBank/DDBJ databases">
        <title>Pseudonocardia sp. nov., isolated from sandy soil of mangrove forest.</title>
        <authorList>
            <person name="Zan Z."/>
            <person name="Huang R."/>
            <person name="Liu W."/>
        </authorList>
    </citation>
    <scope>NUCLEOTIDE SEQUENCE</scope>
    <source>
        <strain evidence="2">S2-4</strain>
    </source>
</reference>
<comment type="caution">
    <text evidence="2">The sequence shown here is derived from an EMBL/GenBank/DDBJ whole genome shotgun (WGS) entry which is preliminary data.</text>
</comment>
<dbReference type="Pfam" id="PF04149">
    <property type="entry name" value="DUF397"/>
    <property type="match status" value="1"/>
</dbReference>